<evidence type="ECO:0000259" key="2">
    <source>
        <dbReference type="Pfam" id="PF14647"/>
    </source>
</evidence>
<dbReference type="CTD" id="6755199"/>
<feature type="domain" description="FAM91 C-terminal" evidence="3">
    <location>
        <begin position="373"/>
        <end position="790"/>
    </location>
</feature>
<dbReference type="InParanoid" id="B3S2C8"/>
<proteinExistence type="inferred from homology"/>
<dbReference type="PhylomeDB" id="B3S2C8"/>
<reference evidence="4 5" key="1">
    <citation type="journal article" date="2008" name="Nature">
        <title>The Trichoplax genome and the nature of placozoans.</title>
        <authorList>
            <person name="Srivastava M."/>
            <person name="Begovic E."/>
            <person name="Chapman J."/>
            <person name="Putnam N.H."/>
            <person name="Hellsten U."/>
            <person name="Kawashima T."/>
            <person name="Kuo A."/>
            <person name="Mitros T."/>
            <person name="Salamov A."/>
            <person name="Carpenter M.L."/>
            <person name="Signorovitch A.Y."/>
            <person name="Moreno M.A."/>
            <person name="Kamm K."/>
            <person name="Grimwood J."/>
            <person name="Schmutz J."/>
            <person name="Shapiro H."/>
            <person name="Grigoriev I.V."/>
            <person name="Buss L.W."/>
            <person name="Schierwater B."/>
            <person name="Dellaporta S.L."/>
            <person name="Rokhsar D.S."/>
        </authorList>
    </citation>
    <scope>NUCLEOTIDE SEQUENCE [LARGE SCALE GENOMIC DNA]</scope>
    <source>
        <strain evidence="4 5">Grell-BS-1999</strain>
    </source>
</reference>
<dbReference type="InterPro" id="IPR028091">
    <property type="entry name" value="FAM91_N_dom"/>
</dbReference>
<evidence type="ECO:0000256" key="1">
    <source>
        <dbReference type="ARBA" id="ARBA00010319"/>
    </source>
</evidence>
<name>B3S2C8_TRIAD</name>
<dbReference type="EMBL" id="DS985247">
    <property type="protein sequence ID" value="EDV23394.1"/>
    <property type="molecule type" value="Genomic_DNA"/>
</dbReference>
<dbReference type="InterPro" id="IPR028097">
    <property type="entry name" value="FAM91_C_dom"/>
</dbReference>
<dbReference type="GeneID" id="6755199"/>
<evidence type="ECO:0000313" key="4">
    <source>
        <dbReference type="EMBL" id="EDV23394.1"/>
    </source>
</evidence>
<dbReference type="OMA" id="HYESFPF"/>
<dbReference type="AlphaFoldDB" id="B3S2C8"/>
<sequence>MNADIELHIKNQYTWKRLPANIKRALGNSVKNWEKLVVEYSIKHQLRWRGNIVRFIEKDEKAYCQELINYSRSHLMLYPYHLTDVILKGLRISPFAYCLEIIEDMMTKEKSYDSLPNFTAADCLRLLGIGRNQYIDLMNQCRSSRRFFRRRPIREMLPTKPVFPKALQPWWTVKNGFISEEDVKQSSTKEHKAIDYIIDNNGAMAGLIDLSIVESLYTRGLIYVNVPIADSDKISVPPLEGFVMNRVQGDYFETLLYKIFVSIDENTDVAELANILQIDSDLVKSAISMFIRLGYAHKKHIDLDKSQIHSSWYSKLIQDSKSSNFVLEKVPLDMNLDLNNGNSEDSASSKIGKESLTTPLDIDSSALTPTNYGKRIAFLFDSTLTAFLMMGNLSQGLKSHAVTMFEVGKLSNESLDCFVTELDKVEQDAAEGEARRYFDHALTLCKTIKFLRYNEELAKQLCPEDNTCPGLDLLRCESLNSLDSLTCSRIMNKNYHLIISMAPLSYEIRSVSSCVPPHIGPPIPEVNSVWFKLWLYEKMKAGPPSLLLVKGLRLKCIPSMFLKYDKLLMTAWGHDSTEVATSNVLIALNDALTHSAVLLQAYGYKASGDTVPIPIPFDKNDDIKLPRSQYNEVVDTLEKHLELRYTCGYLTMLCLDSKDNKRTSKDFQIHAAKEGINEASENLPDDSLTWLPLELVFGLPLFDAELNLKICHKIISFNLCDEENLRQSLNASRKLSLNILKFISTYQDLPVGVEPSPEAPITAMYPCGNTKIAEVPYPTRCLIFENGKLDFWAPS</sequence>
<gene>
    <name evidence="4" type="ORF">TRIADDRAFT_57976</name>
</gene>
<protein>
    <recommendedName>
        <fullName evidence="6">FAM91 N-terminal domain-containing protein</fullName>
    </recommendedName>
</protein>
<evidence type="ECO:0008006" key="6">
    <source>
        <dbReference type="Google" id="ProtNLM"/>
    </source>
</evidence>
<organism evidence="4 5">
    <name type="scientific">Trichoplax adhaerens</name>
    <name type="common">Trichoplax reptans</name>
    <dbReference type="NCBI Taxonomy" id="10228"/>
    <lineage>
        <taxon>Eukaryota</taxon>
        <taxon>Metazoa</taxon>
        <taxon>Placozoa</taxon>
        <taxon>Uniplacotomia</taxon>
        <taxon>Trichoplacea</taxon>
        <taxon>Trichoplacidae</taxon>
        <taxon>Trichoplax</taxon>
    </lineage>
</organism>
<dbReference type="RefSeq" id="XP_002114304.1">
    <property type="nucleotide sequence ID" value="XM_002114268.1"/>
</dbReference>
<feature type="domain" description="FAM91 N-terminal" evidence="2">
    <location>
        <begin position="8"/>
        <end position="312"/>
    </location>
</feature>
<dbReference type="PANTHER" id="PTHR28441:SF2">
    <property type="entry name" value="PROTEIN FAM91A1"/>
    <property type="match status" value="1"/>
</dbReference>
<dbReference type="PANTHER" id="PTHR28441">
    <property type="entry name" value="PROTEIN FAM91A1"/>
    <property type="match status" value="1"/>
</dbReference>
<dbReference type="FunCoup" id="B3S2C8">
    <property type="interactions" value="2343"/>
</dbReference>
<dbReference type="KEGG" id="tad:TRIADDRAFT_57976"/>
<dbReference type="STRING" id="10228.B3S2C8"/>
<dbReference type="HOGENOM" id="CLU_010656_0_0_1"/>
<comment type="similarity">
    <text evidence="1">Belongs to the FAM91 family.</text>
</comment>
<dbReference type="Proteomes" id="UP000009022">
    <property type="component" value="Unassembled WGS sequence"/>
</dbReference>
<keyword evidence="5" id="KW-1185">Reference proteome</keyword>
<dbReference type="InterPro" id="IPR039199">
    <property type="entry name" value="FAM91"/>
</dbReference>
<evidence type="ECO:0000259" key="3">
    <source>
        <dbReference type="Pfam" id="PF14648"/>
    </source>
</evidence>
<evidence type="ECO:0000313" key="5">
    <source>
        <dbReference type="Proteomes" id="UP000009022"/>
    </source>
</evidence>
<dbReference type="Pfam" id="PF14648">
    <property type="entry name" value="FAM91_C"/>
    <property type="match status" value="1"/>
</dbReference>
<dbReference type="eggNOG" id="KOG3707">
    <property type="taxonomic scope" value="Eukaryota"/>
</dbReference>
<dbReference type="Pfam" id="PF14647">
    <property type="entry name" value="FAM91_N"/>
    <property type="match status" value="1"/>
</dbReference>
<accession>B3S2C8</accession>
<dbReference type="OrthoDB" id="275996at2759"/>